<dbReference type="PANTHER" id="PTHR31717:SF65">
    <property type="entry name" value="ZINC FINGER PROTEIN CONSTANS-LIKE 14-LIKE"/>
    <property type="match status" value="1"/>
</dbReference>
<sequence length="320" mass="35721">MMSKRAKSYNSDITEIMFPCDFCNSKAAVLYCRADSAKLCLFCDQQVRSANALSLKHVRSPICDSCGIKPVSVWCSMDNLMLCQHCDLDSHNNCSVSSLHNRVPVKGFSGYHTAIELAPMFGIDLEANNLVNTNSGSFLHEQKLVNSHEFMVPSDDSSVWKGQGLRCGKCRDEVCEQLVEMGNKDRMRVDKDGEDLCPKTPPSEFAQSQQANLESFELQNEDDDEELLRQQKSLASLLMVPSNVEAKESDYYVAEGDLLWYCNPTYDFDYEASQPKKSQNSHLKFSLLNPPTHPLTSALPATAATLCPSPKLDRANRQAP</sequence>
<keyword evidence="2 4" id="KW-0863">Zinc-finger</keyword>
<evidence type="ECO:0000259" key="5">
    <source>
        <dbReference type="PROSITE" id="PS50119"/>
    </source>
</evidence>
<dbReference type="SMART" id="SM00336">
    <property type="entry name" value="BBOX"/>
    <property type="match status" value="2"/>
</dbReference>
<dbReference type="CDD" id="cd19821">
    <property type="entry name" value="Bbox1_BBX-like"/>
    <property type="match status" value="1"/>
</dbReference>
<dbReference type="InterPro" id="IPR049808">
    <property type="entry name" value="CONSTANS-like_Bbox1"/>
</dbReference>
<feature type="domain" description="B box-type" evidence="5">
    <location>
        <begin position="20"/>
        <end position="62"/>
    </location>
</feature>
<dbReference type="InterPro" id="IPR000315">
    <property type="entry name" value="Znf_B-box"/>
</dbReference>
<dbReference type="InParanoid" id="A0A7N2KZB1"/>
<name>A0A7N2KZB1_QUELO</name>
<dbReference type="Proteomes" id="UP000594261">
    <property type="component" value="Chromosome 2"/>
</dbReference>
<dbReference type="PANTHER" id="PTHR31717">
    <property type="entry name" value="ZINC FINGER PROTEIN CONSTANS-LIKE 10"/>
    <property type="match status" value="1"/>
</dbReference>
<accession>A0A7N2KZB1</accession>
<evidence type="ECO:0000256" key="4">
    <source>
        <dbReference type="PROSITE-ProRule" id="PRU00024"/>
    </source>
</evidence>
<keyword evidence="7" id="KW-1185">Reference proteome</keyword>
<organism evidence="6 7">
    <name type="scientific">Quercus lobata</name>
    <name type="common">Valley oak</name>
    <dbReference type="NCBI Taxonomy" id="97700"/>
    <lineage>
        <taxon>Eukaryota</taxon>
        <taxon>Viridiplantae</taxon>
        <taxon>Streptophyta</taxon>
        <taxon>Embryophyta</taxon>
        <taxon>Tracheophyta</taxon>
        <taxon>Spermatophyta</taxon>
        <taxon>Magnoliopsida</taxon>
        <taxon>eudicotyledons</taxon>
        <taxon>Gunneridae</taxon>
        <taxon>Pentapetalae</taxon>
        <taxon>rosids</taxon>
        <taxon>fabids</taxon>
        <taxon>Fagales</taxon>
        <taxon>Fagaceae</taxon>
        <taxon>Quercus</taxon>
    </lineage>
</organism>
<dbReference type="EnsemblPlants" id="QL02p070168:mrna">
    <property type="protein sequence ID" value="QL02p070168:mrna"/>
    <property type="gene ID" value="QL02p070168"/>
</dbReference>
<dbReference type="Gramene" id="QL02p070168:mrna">
    <property type="protein sequence ID" value="QL02p070168:mrna"/>
    <property type="gene ID" value="QL02p070168"/>
</dbReference>
<keyword evidence="1" id="KW-0479">Metal-binding</keyword>
<evidence type="ECO:0000313" key="7">
    <source>
        <dbReference type="Proteomes" id="UP000594261"/>
    </source>
</evidence>
<dbReference type="PROSITE" id="PS50119">
    <property type="entry name" value="ZF_BBOX"/>
    <property type="match status" value="2"/>
</dbReference>
<evidence type="ECO:0000256" key="3">
    <source>
        <dbReference type="ARBA" id="ARBA00022833"/>
    </source>
</evidence>
<dbReference type="AlphaFoldDB" id="A0A7N2KZB1"/>
<reference evidence="6" key="2">
    <citation type="submission" date="2021-01" db="UniProtKB">
        <authorList>
            <consortium name="EnsemblPlants"/>
        </authorList>
    </citation>
    <scope>IDENTIFICATION</scope>
</reference>
<keyword evidence="3" id="KW-0862">Zinc</keyword>
<proteinExistence type="predicted"/>
<dbReference type="GO" id="GO:0008270">
    <property type="term" value="F:zinc ion binding"/>
    <property type="evidence" value="ECO:0007669"/>
    <property type="project" value="UniProtKB-KW"/>
</dbReference>
<feature type="domain" description="B box-type" evidence="5">
    <location>
        <begin position="58"/>
        <end position="105"/>
    </location>
</feature>
<protein>
    <recommendedName>
        <fullName evidence="5">B box-type domain-containing protein</fullName>
    </recommendedName>
</protein>
<evidence type="ECO:0000256" key="1">
    <source>
        <dbReference type="ARBA" id="ARBA00022723"/>
    </source>
</evidence>
<evidence type="ECO:0000313" key="6">
    <source>
        <dbReference type="EnsemblPlants" id="QL02p070168:mrna"/>
    </source>
</evidence>
<evidence type="ECO:0000256" key="2">
    <source>
        <dbReference type="ARBA" id="ARBA00022771"/>
    </source>
</evidence>
<reference evidence="7" key="1">
    <citation type="journal article" date="2016" name="G3 (Bethesda)">
        <title>First Draft Assembly and Annotation of the Genome of a California Endemic Oak Quercus lobata Nee (Fagaceae).</title>
        <authorList>
            <person name="Sork V.L."/>
            <person name="Fitz-Gibbon S.T."/>
            <person name="Puiu D."/>
            <person name="Crepeau M."/>
            <person name="Gugger P.F."/>
            <person name="Sherman R."/>
            <person name="Stevens K."/>
            <person name="Langley C.H."/>
            <person name="Pellegrini M."/>
            <person name="Salzberg S.L."/>
        </authorList>
    </citation>
    <scope>NUCLEOTIDE SEQUENCE [LARGE SCALE GENOMIC DNA]</scope>
    <source>
        <strain evidence="7">cv. SW786</strain>
    </source>
</reference>
<dbReference type="Pfam" id="PF00643">
    <property type="entry name" value="zf-B_box"/>
    <property type="match status" value="1"/>
</dbReference>